<protein>
    <recommendedName>
        <fullName evidence="3">GT2 family glycosyltransferase</fullName>
    </recommendedName>
</protein>
<comment type="caution">
    <text evidence="1">The sequence shown here is derived from an EMBL/GenBank/DDBJ whole genome shotgun (WGS) entry which is preliminary data.</text>
</comment>
<keyword evidence="2" id="KW-1185">Reference proteome</keyword>
<organism evidence="1 2">
    <name type="scientific">Albidovulum inexpectatum</name>
    <dbReference type="NCBI Taxonomy" id="196587"/>
    <lineage>
        <taxon>Bacteria</taxon>
        <taxon>Pseudomonadati</taxon>
        <taxon>Pseudomonadota</taxon>
        <taxon>Alphaproteobacteria</taxon>
        <taxon>Rhodobacterales</taxon>
        <taxon>Paracoccaceae</taxon>
        <taxon>Albidovulum</taxon>
    </lineage>
</organism>
<dbReference type="OrthoDB" id="7706704at2"/>
<dbReference type="SUPFAM" id="SSF53448">
    <property type="entry name" value="Nucleotide-diphospho-sugar transferases"/>
    <property type="match status" value="1"/>
</dbReference>
<evidence type="ECO:0000313" key="2">
    <source>
        <dbReference type="Proteomes" id="UP000239736"/>
    </source>
</evidence>
<dbReference type="InterPro" id="IPR029044">
    <property type="entry name" value="Nucleotide-diphossugar_trans"/>
</dbReference>
<dbReference type="AlphaFoldDB" id="A0A2S5JJN9"/>
<dbReference type="EMBL" id="PRDS01000002">
    <property type="protein sequence ID" value="PPB81588.1"/>
    <property type="molecule type" value="Genomic_DNA"/>
</dbReference>
<evidence type="ECO:0008006" key="3">
    <source>
        <dbReference type="Google" id="ProtNLM"/>
    </source>
</evidence>
<proteinExistence type="predicted"/>
<dbReference type="RefSeq" id="WP_146065119.1">
    <property type="nucleotide sequence ID" value="NZ_PRDS01000002.1"/>
</dbReference>
<evidence type="ECO:0000313" key="1">
    <source>
        <dbReference type="EMBL" id="PPB81588.1"/>
    </source>
</evidence>
<accession>A0A2S5JJN9</accession>
<sequence>MAEAPELSIVATIIDGGEELRAFLQSLMRFEDPPSLEIIVPYDATRPEVPALEQEFPDVNFLDLGRIDTIHPVSTEAGLHELYDRRRARGLAAARGRIIAILEDRGRPRPDWARQIVRLHAETGCPVVGGAIECREPASLLNWAFYVTDFGRYGLPFESGPAEWVSDVNVSYSRAALKEMRPLWTERYHEPILHGYLRKKGERLWLSAEMVVDHGRPPVSLGYLLAERFHWGRLFGHIRTMTIGGGERWRLILGSPLIPPLLWLRHGMTQARKGRGWRYLRALPHVVALTTAWTLGEVCGYVTRRP</sequence>
<gene>
    <name evidence="1" type="ORF">LV82_00797</name>
</gene>
<name>A0A2S5JJN9_9RHOB</name>
<dbReference type="Gene3D" id="3.90.550.10">
    <property type="entry name" value="Spore Coat Polysaccharide Biosynthesis Protein SpsA, Chain A"/>
    <property type="match status" value="1"/>
</dbReference>
<reference evidence="1 2" key="1">
    <citation type="submission" date="2018-01" db="EMBL/GenBank/DDBJ databases">
        <title>Genomic Encyclopedia of Archaeal and Bacterial Type Strains, Phase II (KMG-II): from individual species to whole genera.</title>
        <authorList>
            <person name="Goeker M."/>
        </authorList>
    </citation>
    <scope>NUCLEOTIDE SEQUENCE [LARGE SCALE GENOMIC DNA]</scope>
    <source>
        <strain evidence="1 2">DSM 12048</strain>
    </source>
</reference>
<dbReference type="Proteomes" id="UP000239736">
    <property type="component" value="Unassembled WGS sequence"/>
</dbReference>